<evidence type="ECO:0000313" key="1">
    <source>
        <dbReference type="EMBL" id="MEQ1403853.1"/>
    </source>
</evidence>
<name>A0ABV0LW71_9HYPH</name>
<dbReference type="InterPro" id="IPR014729">
    <property type="entry name" value="Rossmann-like_a/b/a_fold"/>
</dbReference>
<keyword evidence="2" id="KW-1185">Reference proteome</keyword>
<dbReference type="RefSeq" id="WP_348862155.1">
    <property type="nucleotide sequence ID" value="NZ_JBEAAL010000001.1"/>
</dbReference>
<gene>
    <name evidence="1" type="ORF">ABK249_02810</name>
</gene>
<evidence type="ECO:0008006" key="3">
    <source>
        <dbReference type="Google" id="ProtNLM"/>
    </source>
</evidence>
<accession>A0ABV0LW71</accession>
<dbReference type="Proteomes" id="UP001496627">
    <property type="component" value="Unassembled WGS sequence"/>
</dbReference>
<reference evidence="1 2" key="1">
    <citation type="submission" date="2024-05" db="EMBL/GenBank/DDBJ databases">
        <title>Neorhizobium sp. Rsf11, a plant growth promoting and heavy metal resistant PAH-degrader.</title>
        <authorList>
            <person name="Golubev S.N."/>
            <person name="Muratova A.Y."/>
            <person name="Markelova M.I."/>
        </authorList>
    </citation>
    <scope>NUCLEOTIDE SEQUENCE [LARGE SCALE GENOMIC DNA]</scope>
    <source>
        <strain evidence="1 2">Rsf11</strain>
    </source>
</reference>
<sequence length="292" mass="32708">MKQRKGSLSWGPVKDARLRVLSLGAGIQSTTLLLMAAHGEIEKPDVVIFADTGAEPGVVYEHLKWLSNSQVQPFEIITVSAGSILDDLRQQVAGNPVRNQGRAPCAPFYTSGRDGRGAPLRRQCTSHYKIEPIQRKIREIMGFKARQRIPAFSVEMIIGISSDEVARAGSSFVPWIVNRYPLLEKRMSRYDCELWLKQNDYPVPTKSACTFCPYRTNSEWRNLRETDVAGFAQAVEVDSIIRPGLKRNDKGTSTGRLFLHRSLTPLSELDLSTDFERGQYDFLLECEGGCGL</sequence>
<dbReference type="SUPFAM" id="SSF52402">
    <property type="entry name" value="Adenine nucleotide alpha hydrolases-like"/>
    <property type="match status" value="1"/>
</dbReference>
<proteinExistence type="predicted"/>
<comment type="caution">
    <text evidence="1">The sequence shown here is derived from an EMBL/GenBank/DDBJ whole genome shotgun (WGS) entry which is preliminary data.</text>
</comment>
<evidence type="ECO:0000313" key="2">
    <source>
        <dbReference type="Proteomes" id="UP001496627"/>
    </source>
</evidence>
<protein>
    <recommendedName>
        <fullName evidence="3">Phosphoadenosine phosphosulphate reductase domain-containing protein</fullName>
    </recommendedName>
</protein>
<dbReference type="EMBL" id="JBEAAL010000001">
    <property type="protein sequence ID" value="MEQ1403853.1"/>
    <property type="molecule type" value="Genomic_DNA"/>
</dbReference>
<organism evidence="1 2">
    <name type="scientific">Neorhizobium phenanthreniclasticum</name>
    <dbReference type="NCBI Taxonomy" id="3157917"/>
    <lineage>
        <taxon>Bacteria</taxon>
        <taxon>Pseudomonadati</taxon>
        <taxon>Pseudomonadota</taxon>
        <taxon>Alphaproteobacteria</taxon>
        <taxon>Hyphomicrobiales</taxon>
        <taxon>Rhizobiaceae</taxon>
        <taxon>Rhizobium/Agrobacterium group</taxon>
        <taxon>Neorhizobium</taxon>
    </lineage>
</organism>
<dbReference type="Gene3D" id="3.40.50.620">
    <property type="entry name" value="HUPs"/>
    <property type="match status" value="1"/>
</dbReference>